<dbReference type="SMART" id="SM00535">
    <property type="entry name" value="RIBOc"/>
    <property type="match status" value="1"/>
</dbReference>
<reference evidence="2" key="1">
    <citation type="journal article" date="2020" name="Nature">
        <title>Giant virus diversity and host interactions through global metagenomics.</title>
        <authorList>
            <person name="Schulz F."/>
            <person name="Roux S."/>
            <person name="Paez-Espino D."/>
            <person name="Jungbluth S."/>
            <person name="Walsh D.A."/>
            <person name="Denef V.J."/>
            <person name="McMahon K.D."/>
            <person name="Konstantinidis K.T."/>
            <person name="Eloe-Fadrosh E.A."/>
            <person name="Kyrpides N.C."/>
            <person name="Woyke T."/>
        </authorList>
    </citation>
    <scope>NUCLEOTIDE SEQUENCE</scope>
    <source>
        <strain evidence="2">GVMAG-M-3300025880-56</strain>
    </source>
</reference>
<dbReference type="InterPro" id="IPR025804">
    <property type="entry name" value="Pox/kineto_cap_MeTfrase"/>
</dbReference>
<dbReference type="CDD" id="cd20760">
    <property type="entry name" value="capping_2-OMTase_Mimiviridae"/>
    <property type="match status" value="1"/>
</dbReference>
<name>A0A6C0J9D1_9ZZZZ</name>
<dbReference type="PROSITE" id="PS51612">
    <property type="entry name" value="SAM_MT_2O_PK"/>
    <property type="match status" value="1"/>
</dbReference>
<proteinExistence type="predicted"/>
<dbReference type="InterPro" id="IPR029063">
    <property type="entry name" value="SAM-dependent_MTases_sf"/>
</dbReference>
<protein>
    <recommendedName>
        <fullName evidence="1">RNase III domain-containing protein</fullName>
    </recommendedName>
</protein>
<dbReference type="CDD" id="cd00593">
    <property type="entry name" value="RIBOc"/>
    <property type="match status" value="1"/>
</dbReference>
<evidence type="ECO:0000259" key="1">
    <source>
        <dbReference type="PROSITE" id="PS50142"/>
    </source>
</evidence>
<dbReference type="InterPro" id="IPR000999">
    <property type="entry name" value="RNase_III_dom"/>
</dbReference>
<dbReference type="Gene3D" id="1.10.1520.10">
    <property type="entry name" value="Ribonuclease III domain"/>
    <property type="match status" value="1"/>
</dbReference>
<dbReference type="GO" id="GO:0004483">
    <property type="term" value="F:methyltransferase cap1 activity"/>
    <property type="evidence" value="ECO:0007669"/>
    <property type="project" value="InterPro"/>
</dbReference>
<sequence>MDIKKTIETIRDTPTNFPPISLYDLPSTLDYDCRLNNTSQKVALHKGQRKLFNALMYFLTRYTNPNTSYTLLYIGAGSGGTNIRPVSLLFSNIKFILYDSEPIRIKQSNNIKMVNSLFTQNHIEQYKNIKNLLIFSDIRNINPRTKTVTETNVRKDLTLQQDIIKKTNPAAWCVKFRVPYVTASNEKTKQYIYLDGDPILQCYAKIGSGETRLMSDKIEDKKWTLKDYENRMFFLNIVLREWQYYKNTSEDVKDGDHCFDCSLEEFFCGEFIEKYGSMSGKFETVAEMRNWISKQDGTLSLYNEAGYYIDSKKQKKYWNVEHKTTEYSYKKTDKHGDLPYKRDVKTYLKYADIKEITLENILKYSDINEKYTPELKKIIKAEEDLLKQSITHKSMGDTNYEEMEFVGDGLLDLYIKEFVSEYYSGEVAAKSSISTMFSSGEQATEIFSKKLSIKEILCAHIEEDEEKILEDAFEAYLYALKKILDKCFNDATGYLLCKHIMYSLLKPVDISGIYKHKVFPPKTRLKELFDEQQSLNKNTETNYWNFNNTYKIYDAKGDIIRSKELKEWDKTQLTIRLDFPERFMISVPSYTETGPQKQVEMNACLAFLEFFSNRGYVLKPKEKYFYNRVK</sequence>
<dbReference type="SUPFAM" id="SSF69065">
    <property type="entry name" value="RNase III domain-like"/>
    <property type="match status" value="1"/>
</dbReference>
<feature type="domain" description="RNase III" evidence="1">
    <location>
        <begin position="364"/>
        <end position="480"/>
    </location>
</feature>
<dbReference type="InterPro" id="IPR036389">
    <property type="entry name" value="RNase_III_sf"/>
</dbReference>
<accession>A0A6C0J9D1</accession>
<dbReference type="GO" id="GO:0006370">
    <property type="term" value="P:7-methylguanosine mRNA capping"/>
    <property type="evidence" value="ECO:0007669"/>
    <property type="project" value="InterPro"/>
</dbReference>
<dbReference type="SUPFAM" id="SSF53335">
    <property type="entry name" value="S-adenosyl-L-methionine-dependent methyltransferases"/>
    <property type="match status" value="1"/>
</dbReference>
<organism evidence="2">
    <name type="scientific">viral metagenome</name>
    <dbReference type="NCBI Taxonomy" id="1070528"/>
    <lineage>
        <taxon>unclassified sequences</taxon>
        <taxon>metagenomes</taxon>
        <taxon>organismal metagenomes</taxon>
    </lineage>
</organism>
<dbReference type="AlphaFoldDB" id="A0A6C0J9D1"/>
<evidence type="ECO:0000313" key="2">
    <source>
        <dbReference type="EMBL" id="QHU01883.1"/>
    </source>
</evidence>
<dbReference type="EMBL" id="MN740350">
    <property type="protein sequence ID" value="QHU01883.1"/>
    <property type="molecule type" value="Genomic_DNA"/>
</dbReference>
<dbReference type="PROSITE" id="PS50142">
    <property type="entry name" value="RNASE_3_2"/>
    <property type="match status" value="1"/>
</dbReference>
<dbReference type="Gene3D" id="3.40.50.150">
    <property type="entry name" value="Vaccinia Virus protein VP39"/>
    <property type="match status" value="1"/>
</dbReference>
<dbReference type="GO" id="GO:0004525">
    <property type="term" value="F:ribonuclease III activity"/>
    <property type="evidence" value="ECO:0007669"/>
    <property type="project" value="InterPro"/>
</dbReference>